<reference evidence="2" key="1">
    <citation type="submission" date="2020-11" db="EMBL/GenBank/DDBJ databases">
        <authorList>
            <consortium name="DOE Joint Genome Institute"/>
            <person name="Ahrendt S."/>
            <person name="Riley R."/>
            <person name="Andreopoulos W."/>
            <person name="Labutti K."/>
            <person name="Pangilinan J."/>
            <person name="Ruiz-Duenas F.J."/>
            <person name="Barrasa J.M."/>
            <person name="Sanchez-Garcia M."/>
            <person name="Camarero S."/>
            <person name="Miyauchi S."/>
            <person name="Serrano A."/>
            <person name="Linde D."/>
            <person name="Babiker R."/>
            <person name="Drula E."/>
            <person name="Ayuso-Fernandez I."/>
            <person name="Pacheco R."/>
            <person name="Padilla G."/>
            <person name="Ferreira P."/>
            <person name="Barriuso J."/>
            <person name="Kellner H."/>
            <person name="Castanera R."/>
            <person name="Alfaro M."/>
            <person name="Ramirez L."/>
            <person name="Pisabarro A.G."/>
            <person name="Kuo A."/>
            <person name="Tritt A."/>
            <person name="Lipzen A."/>
            <person name="He G."/>
            <person name="Yan M."/>
            <person name="Ng V."/>
            <person name="Cullen D."/>
            <person name="Martin F."/>
            <person name="Rosso M.-N."/>
            <person name="Henrissat B."/>
            <person name="Hibbett D."/>
            <person name="Martinez A.T."/>
            <person name="Grigoriev I.V."/>
        </authorList>
    </citation>
    <scope>NUCLEOTIDE SEQUENCE</scope>
    <source>
        <strain evidence="2">ATCC 90797</strain>
    </source>
</reference>
<proteinExistence type="predicted"/>
<evidence type="ECO:0000313" key="2">
    <source>
        <dbReference type="EMBL" id="KAF9490291.1"/>
    </source>
</evidence>
<dbReference type="EMBL" id="MU154645">
    <property type="protein sequence ID" value="KAF9490291.1"/>
    <property type="molecule type" value="Genomic_DNA"/>
</dbReference>
<evidence type="ECO:0000256" key="1">
    <source>
        <dbReference type="SAM" id="MobiDB-lite"/>
    </source>
</evidence>
<protein>
    <submittedName>
        <fullName evidence="2">Uncharacterized protein</fullName>
    </submittedName>
</protein>
<sequence>MLPFHAAPALDSGLCQVGYDCDSYIIPFGLFLDNQLPVQGRLLACVLCSNHHPPSFSSIFAASPRTNHMATLRSYSPSVPSSVINFKPTPREVLGGIAPHLFGERPRRRSSASRTRSEVHLAPTHKRNVSSSPLRVSAILTAWDENGQLMGRSEQELELSHP</sequence>
<feature type="region of interest" description="Disordered" evidence="1">
    <location>
        <begin position="104"/>
        <end position="132"/>
    </location>
</feature>
<name>A0A9P5ZR17_PLEER</name>
<comment type="caution">
    <text evidence="2">The sequence shown here is derived from an EMBL/GenBank/DDBJ whole genome shotgun (WGS) entry which is preliminary data.</text>
</comment>
<accession>A0A9P5ZR17</accession>
<dbReference type="OrthoDB" id="3066663at2759"/>
<keyword evidence="3" id="KW-1185">Reference proteome</keyword>
<dbReference type="AlphaFoldDB" id="A0A9P5ZR17"/>
<gene>
    <name evidence="2" type="ORF">BDN71DRAFT_201548</name>
</gene>
<dbReference type="Proteomes" id="UP000807025">
    <property type="component" value="Unassembled WGS sequence"/>
</dbReference>
<evidence type="ECO:0000313" key="3">
    <source>
        <dbReference type="Proteomes" id="UP000807025"/>
    </source>
</evidence>
<organism evidence="2 3">
    <name type="scientific">Pleurotus eryngii</name>
    <name type="common">Boletus of the steppes</name>
    <dbReference type="NCBI Taxonomy" id="5323"/>
    <lineage>
        <taxon>Eukaryota</taxon>
        <taxon>Fungi</taxon>
        <taxon>Dikarya</taxon>
        <taxon>Basidiomycota</taxon>
        <taxon>Agaricomycotina</taxon>
        <taxon>Agaricomycetes</taxon>
        <taxon>Agaricomycetidae</taxon>
        <taxon>Agaricales</taxon>
        <taxon>Pleurotineae</taxon>
        <taxon>Pleurotaceae</taxon>
        <taxon>Pleurotus</taxon>
    </lineage>
</organism>